<reference evidence="2 3" key="1">
    <citation type="journal article" date="2015" name="Plant Cell">
        <title>Oil accumulation by the oleaginous diatom Fistulifera solaris as revealed by the genome and transcriptome.</title>
        <authorList>
            <person name="Tanaka T."/>
            <person name="Maeda Y."/>
            <person name="Veluchamy A."/>
            <person name="Tanaka M."/>
            <person name="Abida H."/>
            <person name="Marechal E."/>
            <person name="Bowler C."/>
            <person name="Muto M."/>
            <person name="Sunaga Y."/>
            <person name="Tanaka M."/>
            <person name="Yoshino T."/>
            <person name="Taniguchi T."/>
            <person name="Fukuda Y."/>
            <person name="Nemoto M."/>
            <person name="Matsumoto M."/>
            <person name="Wong P.S."/>
            <person name="Aburatani S."/>
            <person name="Fujibuchi W."/>
        </authorList>
    </citation>
    <scope>NUCLEOTIDE SEQUENCE [LARGE SCALE GENOMIC DNA]</scope>
    <source>
        <strain evidence="2 3">JPCC DA0580</strain>
    </source>
</reference>
<accession>A0A1Z5JBJ4</accession>
<dbReference type="InParanoid" id="A0A1Z5JBJ4"/>
<feature type="signal peptide" evidence="1">
    <location>
        <begin position="1"/>
        <end position="18"/>
    </location>
</feature>
<keyword evidence="3" id="KW-1185">Reference proteome</keyword>
<dbReference type="SUPFAM" id="SSF55961">
    <property type="entry name" value="Bet v1-like"/>
    <property type="match status" value="1"/>
</dbReference>
<name>A0A1Z5JBJ4_FISSO</name>
<dbReference type="InterPro" id="IPR023393">
    <property type="entry name" value="START-like_dom_sf"/>
</dbReference>
<dbReference type="EMBL" id="BDSP01000036">
    <property type="protein sequence ID" value="GAX11188.1"/>
    <property type="molecule type" value="Genomic_DNA"/>
</dbReference>
<dbReference type="Gene3D" id="3.30.530.20">
    <property type="match status" value="1"/>
</dbReference>
<dbReference type="OrthoDB" id="41924at2759"/>
<evidence type="ECO:0000313" key="3">
    <source>
        <dbReference type="Proteomes" id="UP000198406"/>
    </source>
</evidence>
<gene>
    <name evidence="2" type="ORF">FisN_9Hh284</name>
</gene>
<protein>
    <recommendedName>
        <fullName evidence="4">Coenzyme Q-binding protein COQ10 START domain-containing protein</fullName>
    </recommendedName>
</protein>
<organism evidence="2 3">
    <name type="scientific">Fistulifera solaris</name>
    <name type="common">Oleaginous diatom</name>
    <dbReference type="NCBI Taxonomy" id="1519565"/>
    <lineage>
        <taxon>Eukaryota</taxon>
        <taxon>Sar</taxon>
        <taxon>Stramenopiles</taxon>
        <taxon>Ochrophyta</taxon>
        <taxon>Bacillariophyta</taxon>
        <taxon>Bacillariophyceae</taxon>
        <taxon>Bacillariophycidae</taxon>
        <taxon>Naviculales</taxon>
        <taxon>Naviculaceae</taxon>
        <taxon>Fistulifera</taxon>
    </lineage>
</organism>
<keyword evidence="1" id="KW-0732">Signal</keyword>
<comment type="caution">
    <text evidence="2">The sequence shown here is derived from an EMBL/GenBank/DDBJ whole genome shotgun (WGS) entry which is preliminary data.</text>
</comment>
<dbReference type="AlphaFoldDB" id="A0A1Z5JBJ4"/>
<feature type="chain" id="PRO_5012577270" description="Coenzyme Q-binding protein COQ10 START domain-containing protein" evidence="1">
    <location>
        <begin position="19"/>
        <end position="279"/>
    </location>
</feature>
<dbReference type="Proteomes" id="UP000198406">
    <property type="component" value="Unassembled WGS sequence"/>
</dbReference>
<evidence type="ECO:0008006" key="4">
    <source>
        <dbReference type="Google" id="ProtNLM"/>
    </source>
</evidence>
<evidence type="ECO:0000313" key="2">
    <source>
        <dbReference type="EMBL" id="GAX11188.1"/>
    </source>
</evidence>
<sequence>MKLFPFSLIAIIATICEAKIDRNQPHDHTGKLTPYSPGPFPNLELTSKDEAELAQGKPVMKQSQGDGNSGGAICVQDIDAPKAAVWNQILDLGMYTKKVGKVIHSSNYHVDKSDENAKKIKTKMVLGVIPGYSYESYYDHTFYPHQDSMTWTLDYEKTSDMDDVSGHWHLEERDGGLKTRVFYACDISLKGSVPGPVLNYLSKAALKSATSWVKKQSEENAADFRVAEEYGYKATTSNVGEVAEPVTGRGFFGRGGAVFRHGGAFVQKGNTRFGRLFQF</sequence>
<proteinExistence type="predicted"/>
<evidence type="ECO:0000256" key="1">
    <source>
        <dbReference type="SAM" id="SignalP"/>
    </source>
</evidence>